<dbReference type="InterPro" id="IPR006141">
    <property type="entry name" value="Intein_N"/>
</dbReference>
<dbReference type="InterPro" id="IPR003587">
    <property type="entry name" value="Hint_dom_N"/>
</dbReference>
<dbReference type="PROSITE" id="PS51257">
    <property type="entry name" value="PROKAR_LIPOPROTEIN"/>
    <property type="match status" value="1"/>
</dbReference>
<dbReference type="GO" id="GO:0016539">
    <property type="term" value="P:intein-mediated protein splicing"/>
    <property type="evidence" value="ECO:0007669"/>
    <property type="project" value="InterPro"/>
</dbReference>
<dbReference type="PROSITE" id="PS50817">
    <property type="entry name" value="INTEIN_N_TER"/>
    <property type="match status" value="1"/>
</dbReference>
<evidence type="ECO:0000256" key="1">
    <source>
        <dbReference type="SAM" id="SignalP"/>
    </source>
</evidence>
<dbReference type="Proteomes" id="UP000199181">
    <property type="component" value="Unassembled WGS sequence"/>
</dbReference>
<feature type="signal peptide" evidence="1">
    <location>
        <begin position="1"/>
        <end position="25"/>
    </location>
</feature>
<evidence type="ECO:0000313" key="3">
    <source>
        <dbReference type="EMBL" id="SEU38836.1"/>
    </source>
</evidence>
<evidence type="ECO:0000313" key="4">
    <source>
        <dbReference type="Proteomes" id="UP000199181"/>
    </source>
</evidence>
<proteinExistence type="predicted"/>
<reference evidence="4" key="1">
    <citation type="submission" date="2016-10" db="EMBL/GenBank/DDBJ databases">
        <authorList>
            <person name="Varghese N."/>
            <person name="Submissions S."/>
        </authorList>
    </citation>
    <scope>NUCLEOTIDE SEQUENCE [LARGE SCALE GENOMIC DNA]</scope>
    <source>
        <strain evidence="4">DSM 16858</strain>
    </source>
</reference>
<feature type="domain" description="Hint" evidence="2">
    <location>
        <begin position="441"/>
        <end position="534"/>
    </location>
</feature>
<evidence type="ECO:0000259" key="2">
    <source>
        <dbReference type="SMART" id="SM00306"/>
    </source>
</evidence>
<gene>
    <name evidence="3" type="ORF">SAMN05443639_1297</name>
</gene>
<keyword evidence="4" id="KW-1185">Reference proteome</keyword>
<feature type="chain" id="PRO_5011766817" evidence="1">
    <location>
        <begin position="26"/>
        <end position="625"/>
    </location>
</feature>
<dbReference type="AlphaFoldDB" id="A0A1I0LFH7"/>
<dbReference type="SMART" id="SM00306">
    <property type="entry name" value="HintN"/>
    <property type="match status" value="1"/>
</dbReference>
<protein>
    <submittedName>
        <fullName evidence="3">Intein N-terminal splicing region</fullName>
    </submittedName>
</protein>
<dbReference type="InterPro" id="IPR036844">
    <property type="entry name" value="Hint_dom_sf"/>
</dbReference>
<dbReference type="SUPFAM" id="SSF51294">
    <property type="entry name" value="Hedgehog/intein (Hint) domain"/>
    <property type="match status" value="1"/>
</dbReference>
<organism evidence="3 4">
    <name type="scientific">Stigmatella erecta</name>
    <dbReference type="NCBI Taxonomy" id="83460"/>
    <lineage>
        <taxon>Bacteria</taxon>
        <taxon>Pseudomonadati</taxon>
        <taxon>Myxococcota</taxon>
        <taxon>Myxococcia</taxon>
        <taxon>Myxococcales</taxon>
        <taxon>Cystobacterineae</taxon>
        <taxon>Archangiaceae</taxon>
        <taxon>Stigmatella</taxon>
    </lineage>
</organism>
<name>A0A1I0LFH7_9BACT</name>
<accession>A0A1I0LFH7</accession>
<dbReference type="CDD" id="cd00081">
    <property type="entry name" value="Hint"/>
    <property type="match status" value="1"/>
</dbReference>
<sequence length="625" mass="68262">MMKGFFNRSRAVVSCFLPLALGVAACSQQKPPAELTVALRQELSNDSLAMSRAYAQWASTQPREKSQMPVDLADSSQYRFVMNRLRASGNTPQNSPRLFARLEQSRAKAVAATKNGVSPLAEDDWCWHFIANREAVVGNKAQFTQDGTVTCPGKAEYAYVDVSAYNTNAEHTEYTMLGSSSTEGYTEAVLGTEELKVDINVAPGRELHLDSMTIAYDDTRGLEQLTYAMVANAVPDRESDLTLLEPTERIGGAPIRVCLERGSAFGNLDCDYASVNKTGNVTRPFQSPYTGLSSINRTESNNQHTWVAQGYWPPRTGVYDASRLYLPMKGSFDPGAANGSNCEITDNLQGTADIILIEAGGRCKSTKPGDTVASAALDWKPTIPVQLTRDFDGLVDFGTDCLGYEQDVQLVVSVKATAKCGAQHGVPRARSNKEKILDFKNSCLAEGTQVLRADGNPSPVEKIQVGEKVLSNAQGRALTVTTVSKGIESRKMVHLRDAQGRDVMVTSKHPLLTAEGKVLAAEALKAGDVVQTQDGVTRLSSVERVPYNGQVYNLTLGTDEELATVGRQERTLIANGFRVGDNQMQTELERQTRSPENILAKLSKPWHQDYHNDLARREVKASRQP</sequence>
<dbReference type="EMBL" id="FOIJ01000029">
    <property type="protein sequence ID" value="SEU38836.1"/>
    <property type="molecule type" value="Genomic_DNA"/>
</dbReference>
<keyword evidence="1" id="KW-0732">Signal</keyword>
<dbReference type="Gene3D" id="2.170.16.10">
    <property type="entry name" value="Hedgehog/Intein (Hint) domain"/>
    <property type="match status" value="1"/>
</dbReference>